<dbReference type="EMBL" id="JAMOIM010000009">
    <property type="protein sequence ID" value="MCW6509287.1"/>
    <property type="molecule type" value="Genomic_DNA"/>
</dbReference>
<protein>
    <submittedName>
        <fullName evidence="3">Amidase</fullName>
    </submittedName>
</protein>
<accession>A0AA42CND0</accession>
<sequence length="437" mass="46065">MTVPLHDWTARELVRAMADGRVSAVDVMEAHLDRIAALESSVHAWAFLAPEAALTAARAADERRSAGMPLPALHGLPVGVKDIIDTADMPTTYGTRVHASRRPAQDATLVARLRAAGAIVVGKTVTSEYALFVPGPTRNPHDLARTPGGSSSGSAAAVAAGMVPAALATQTNGSTIRPASFCGIVGYKPSLGLLPRTGILRQAAILDQPGLMARSVDDVALLAQALGGRDETDEQSFDAEVVVDDGHRALRIGLVRGPYWLRAERSTREAIEAFTAGAATPIEDVELPSDFATAAEVLTLIMETGIAEAYRADAETHRDLMPDLVLKTIDRGRSRSAVDLLRALQTRSDLRLRFDAIAAPYDALITPASVGIAPLVVDGTGDPLFATLWTLLGVPSISLPLLKGENGLPLGLQLVSRSRNDATLLRAAAQLLLSPPH</sequence>
<evidence type="ECO:0000313" key="3">
    <source>
        <dbReference type="EMBL" id="MCW6509287.1"/>
    </source>
</evidence>
<dbReference type="Pfam" id="PF01425">
    <property type="entry name" value="Amidase"/>
    <property type="match status" value="1"/>
</dbReference>
<comment type="caution">
    <text evidence="3">The sequence shown here is derived from an EMBL/GenBank/DDBJ whole genome shotgun (WGS) entry which is preliminary data.</text>
</comment>
<proteinExistence type="inferred from homology"/>
<dbReference type="Proteomes" id="UP001165667">
    <property type="component" value="Unassembled WGS sequence"/>
</dbReference>
<dbReference type="PANTHER" id="PTHR11895">
    <property type="entry name" value="TRANSAMIDASE"/>
    <property type="match status" value="1"/>
</dbReference>
<reference evidence="3" key="1">
    <citation type="submission" date="2022-05" db="EMBL/GenBank/DDBJ databases">
        <authorList>
            <person name="Pankratov T."/>
        </authorList>
    </citation>
    <scope>NUCLEOTIDE SEQUENCE</scope>
    <source>
        <strain evidence="3">BP6-180914</strain>
    </source>
</reference>
<keyword evidence="4" id="KW-1185">Reference proteome</keyword>
<feature type="domain" description="Amidase" evidence="2">
    <location>
        <begin position="26"/>
        <end position="425"/>
    </location>
</feature>
<dbReference type="SUPFAM" id="SSF75304">
    <property type="entry name" value="Amidase signature (AS) enzymes"/>
    <property type="match status" value="1"/>
</dbReference>
<dbReference type="InterPro" id="IPR036928">
    <property type="entry name" value="AS_sf"/>
</dbReference>
<dbReference type="InterPro" id="IPR023631">
    <property type="entry name" value="Amidase_dom"/>
</dbReference>
<comment type="similarity">
    <text evidence="1">Belongs to the amidase family.</text>
</comment>
<dbReference type="Gene3D" id="3.90.1300.10">
    <property type="entry name" value="Amidase signature (AS) domain"/>
    <property type="match status" value="1"/>
</dbReference>
<organism evidence="3 4">
    <name type="scientific">Lichenifustis flavocetrariae</name>
    <dbReference type="NCBI Taxonomy" id="2949735"/>
    <lineage>
        <taxon>Bacteria</taxon>
        <taxon>Pseudomonadati</taxon>
        <taxon>Pseudomonadota</taxon>
        <taxon>Alphaproteobacteria</taxon>
        <taxon>Hyphomicrobiales</taxon>
        <taxon>Lichenihabitantaceae</taxon>
        <taxon>Lichenifustis</taxon>
    </lineage>
</organism>
<gene>
    <name evidence="3" type="ORF">M8523_14780</name>
</gene>
<dbReference type="PANTHER" id="PTHR11895:SF7">
    <property type="entry name" value="GLUTAMYL-TRNA(GLN) AMIDOTRANSFERASE SUBUNIT A, MITOCHONDRIAL"/>
    <property type="match status" value="1"/>
</dbReference>
<dbReference type="InterPro" id="IPR000120">
    <property type="entry name" value="Amidase"/>
</dbReference>
<evidence type="ECO:0000256" key="1">
    <source>
        <dbReference type="ARBA" id="ARBA00009199"/>
    </source>
</evidence>
<dbReference type="AlphaFoldDB" id="A0AA42CND0"/>
<name>A0AA42CND0_9HYPH</name>
<dbReference type="GO" id="GO:0003824">
    <property type="term" value="F:catalytic activity"/>
    <property type="evidence" value="ECO:0007669"/>
    <property type="project" value="InterPro"/>
</dbReference>
<evidence type="ECO:0000313" key="4">
    <source>
        <dbReference type="Proteomes" id="UP001165667"/>
    </source>
</evidence>
<evidence type="ECO:0000259" key="2">
    <source>
        <dbReference type="Pfam" id="PF01425"/>
    </source>
</evidence>
<dbReference type="RefSeq" id="WP_282585659.1">
    <property type="nucleotide sequence ID" value="NZ_JAMOIM010000009.1"/>
</dbReference>